<evidence type="ECO:0000313" key="2">
    <source>
        <dbReference type="Proteomes" id="UP001596074"/>
    </source>
</evidence>
<sequence>MTARICSNCDNPRQPSTGGHGWCSTCYHRWYRAGAHEGEPPPPPRHGPEHSAMLREEVVWLVEGGTSVADAAARVGITVDTARAYIPPTAPPAECAHDGCTATAVHRKWCTDHKDVRRLYQELRAGGVGRHDAARRIGVGISRTYVWEPGQRGQGRPPAPCGTDAAYHRHRRNGEPIDKACRTAHSARVATYIKTSTPVPCTACGEPRPLGTGGHGYCIACYGRWHAAGKPETGPPPPSKGPAASVELREEYFWLRDGGESIPEAARRVGIKPSTADTWERKRKAGAL</sequence>
<keyword evidence="2" id="KW-1185">Reference proteome</keyword>
<name>A0ABW0ZNC9_9ACTN</name>
<dbReference type="EMBL" id="JBHSON010000004">
    <property type="protein sequence ID" value="MFC5744784.1"/>
    <property type="molecule type" value="Genomic_DNA"/>
</dbReference>
<comment type="caution">
    <text evidence="1">The sequence shown here is derived from an EMBL/GenBank/DDBJ whole genome shotgun (WGS) entry which is preliminary data.</text>
</comment>
<reference evidence="2" key="1">
    <citation type="journal article" date="2019" name="Int. J. Syst. Evol. Microbiol.">
        <title>The Global Catalogue of Microorganisms (GCM) 10K type strain sequencing project: providing services to taxonomists for standard genome sequencing and annotation.</title>
        <authorList>
            <consortium name="The Broad Institute Genomics Platform"/>
            <consortium name="The Broad Institute Genome Sequencing Center for Infectious Disease"/>
            <person name="Wu L."/>
            <person name="Ma J."/>
        </authorList>
    </citation>
    <scope>NUCLEOTIDE SEQUENCE [LARGE SCALE GENOMIC DNA]</scope>
    <source>
        <strain evidence="2">KCTC 42087</strain>
    </source>
</reference>
<protein>
    <recommendedName>
        <fullName evidence="3">Helix-turn-helix domain-containing protein</fullName>
    </recommendedName>
</protein>
<evidence type="ECO:0008006" key="3">
    <source>
        <dbReference type="Google" id="ProtNLM"/>
    </source>
</evidence>
<dbReference type="RefSeq" id="WP_378280251.1">
    <property type="nucleotide sequence ID" value="NZ_JBHSON010000004.1"/>
</dbReference>
<organism evidence="1 2">
    <name type="scientific">Actinomadura rugatobispora</name>
    <dbReference type="NCBI Taxonomy" id="1994"/>
    <lineage>
        <taxon>Bacteria</taxon>
        <taxon>Bacillati</taxon>
        <taxon>Actinomycetota</taxon>
        <taxon>Actinomycetes</taxon>
        <taxon>Streptosporangiales</taxon>
        <taxon>Thermomonosporaceae</taxon>
        <taxon>Actinomadura</taxon>
    </lineage>
</organism>
<evidence type="ECO:0000313" key="1">
    <source>
        <dbReference type="EMBL" id="MFC5744784.1"/>
    </source>
</evidence>
<proteinExistence type="predicted"/>
<dbReference type="Proteomes" id="UP001596074">
    <property type="component" value="Unassembled WGS sequence"/>
</dbReference>
<gene>
    <name evidence="1" type="ORF">ACFPZN_04065</name>
</gene>
<accession>A0ABW0ZNC9</accession>